<name>A0A6J4PSH4_9CYAN</name>
<accession>A0A6J4PSH4</accession>
<protein>
    <submittedName>
        <fullName evidence="1">Uncharacterized protein</fullName>
    </submittedName>
</protein>
<reference evidence="1" key="1">
    <citation type="submission" date="2020-02" db="EMBL/GenBank/DDBJ databases">
        <authorList>
            <person name="Meier V. D."/>
        </authorList>
    </citation>
    <scope>NUCLEOTIDE SEQUENCE</scope>
    <source>
        <strain evidence="1">AVDCRST_MAG84</strain>
    </source>
</reference>
<dbReference type="EMBL" id="CADCTZ010001833">
    <property type="protein sequence ID" value="CAA9423188.1"/>
    <property type="molecule type" value="Genomic_DNA"/>
</dbReference>
<organism evidence="1">
    <name type="scientific">uncultured Microcoleus sp</name>
    <dbReference type="NCBI Taxonomy" id="259945"/>
    <lineage>
        <taxon>Bacteria</taxon>
        <taxon>Bacillati</taxon>
        <taxon>Cyanobacteriota</taxon>
        <taxon>Cyanophyceae</taxon>
        <taxon>Oscillatoriophycideae</taxon>
        <taxon>Oscillatoriales</taxon>
        <taxon>Microcoleaceae</taxon>
        <taxon>Microcoleus</taxon>
        <taxon>environmental samples</taxon>
    </lineage>
</organism>
<sequence>MLKEEEIFSHSPHLAISPLSQWRLGDHHPTPAMLKAELLGVFVSTATLSMPTGSI</sequence>
<gene>
    <name evidence="1" type="ORF">AVDCRST_MAG84-7307</name>
</gene>
<evidence type="ECO:0000313" key="1">
    <source>
        <dbReference type="EMBL" id="CAA9423188.1"/>
    </source>
</evidence>
<dbReference type="AlphaFoldDB" id="A0A6J4PSH4"/>
<proteinExistence type="predicted"/>